<dbReference type="InterPro" id="IPR042099">
    <property type="entry name" value="ANL_N_sf"/>
</dbReference>
<feature type="domain" description="AMP-binding enzyme C-terminal" evidence="4">
    <location>
        <begin position="358"/>
        <end position="431"/>
    </location>
</feature>
<dbReference type="SUPFAM" id="SSF56801">
    <property type="entry name" value="Acetyl-CoA synthetase-like"/>
    <property type="match status" value="1"/>
</dbReference>
<sequence length="441" mass="49912">MLIFSGIYENAEKNPNKICMIFRNTAVTYGELINYIDERTIFLVGKYTKGEKVIIKNTNPVNTIINLLACSRAGLISVPVNAKLSSLKINKITQKVNKCCIIDDKFTFYSIGEKGDFIFPHIEDSYIFLGALSSGTTGHNKVIWRDHRSWTSAFRYQSEVFNISYKDVLFLTGSLSYTANLNSSMHILNEGGSIVFSKSIYPKTWIREIEQNNITSIFMVPAHYRILLKELKTNLSNVNSLLSAGDKIDAETVDLLKEKFPNAHIYEYYGASELGHVAYMDFRKNDKVDSVGKAFPKVKFWIEDNLIWAESPYIAPDFRPKASVGDIGRIDNEGNLYVLGRENNTINKGGVKILPYNIEKVLDNHPEISKSVVFGVRHPVKGEEIYAVILSKSNSLTIKDIKEYCKKNLEPYLQPKKIKIVRDLKLNSSGKIDKAGLFNSL</sequence>
<name>R4KBH7_CLOPA</name>
<reference evidence="5 6" key="1">
    <citation type="submission" date="2012-01" db="EMBL/GenBank/DDBJ databases">
        <title>Complete sequence of chromosome of Clostridium pasteurianum BC1.</title>
        <authorList>
            <consortium name="US DOE Joint Genome Institute"/>
            <person name="Lucas S."/>
            <person name="Han J."/>
            <person name="Lapidus A."/>
            <person name="Cheng J.-F."/>
            <person name="Goodwin L."/>
            <person name="Pitluck S."/>
            <person name="Peters L."/>
            <person name="Mikhailova N."/>
            <person name="Teshima H."/>
            <person name="Detter J.C."/>
            <person name="Han C."/>
            <person name="Tapia R."/>
            <person name="Land M."/>
            <person name="Hauser L."/>
            <person name="Kyrpides N."/>
            <person name="Ivanova N."/>
            <person name="Pagani I."/>
            <person name="Dunn J."/>
            <person name="Taghavi S."/>
            <person name="Francis A."/>
            <person name="van der Lelie D."/>
            <person name="Woyke T."/>
        </authorList>
    </citation>
    <scope>NUCLEOTIDE SEQUENCE [LARGE SCALE GENOMIC DNA]</scope>
    <source>
        <strain evidence="5 6">BC1</strain>
    </source>
</reference>
<keyword evidence="2 5" id="KW-0436">Ligase</keyword>
<dbReference type="KEGG" id="cpas:Clopa_2103"/>
<dbReference type="Pfam" id="PF00501">
    <property type="entry name" value="AMP-binding"/>
    <property type="match status" value="2"/>
</dbReference>
<dbReference type="GO" id="GO:0006631">
    <property type="term" value="P:fatty acid metabolic process"/>
    <property type="evidence" value="ECO:0007669"/>
    <property type="project" value="TreeGrafter"/>
</dbReference>
<dbReference type="eggNOG" id="COG0318">
    <property type="taxonomic scope" value="Bacteria"/>
</dbReference>
<dbReference type="InterPro" id="IPR045851">
    <property type="entry name" value="AMP-bd_C_sf"/>
</dbReference>
<evidence type="ECO:0000256" key="2">
    <source>
        <dbReference type="ARBA" id="ARBA00022598"/>
    </source>
</evidence>
<dbReference type="OrthoDB" id="9757771at2"/>
<dbReference type="InterPro" id="IPR025110">
    <property type="entry name" value="AMP-bd_C"/>
</dbReference>
<evidence type="ECO:0000313" key="6">
    <source>
        <dbReference type="Proteomes" id="UP000013523"/>
    </source>
</evidence>
<evidence type="ECO:0000259" key="3">
    <source>
        <dbReference type="Pfam" id="PF00501"/>
    </source>
</evidence>
<evidence type="ECO:0000259" key="4">
    <source>
        <dbReference type="Pfam" id="PF13193"/>
    </source>
</evidence>
<dbReference type="PANTHER" id="PTHR43201">
    <property type="entry name" value="ACYL-COA SYNTHETASE"/>
    <property type="match status" value="1"/>
</dbReference>
<gene>
    <name evidence="5" type="ORF">Clopa_2103</name>
</gene>
<dbReference type="GO" id="GO:0031956">
    <property type="term" value="F:medium-chain fatty acid-CoA ligase activity"/>
    <property type="evidence" value="ECO:0007669"/>
    <property type="project" value="TreeGrafter"/>
</dbReference>
<dbReference type="AlphaFoldDB" id="R4KBH7"/>
<evidence type="ECO:0000256" key="1">
    <source>
        <dbReference type="ARBA" id="ARBA00006432"/>
    </source>
</evidence>
<evidence type="ECO:0000313" key="5">
    <source>
        <dbReference type="EMBL" id="AGK96985.1"/>
    </source>
</evidence>
<dbReference type="InterPro" id="IPR000873">
    <property type="entry name" value="AMP-dep_synth/lig_dom"/>
</dbReference>
<protein>
    <submittedName>
        <fullName evidence="5">Acyl-CoA synthetase (AMP-forming)/AMP-acid ligase II</fullName>
    </submittedName>
</protein>
<dbReference type="RefSeq" id="WP_015615293.1">
    <property type="nucleotide sequence ID" value="NC_021182.1"/>
</dbReference>
<comment type="similarity">
    <text evidence="1">Belongs to the ATP-dependent AMP-binding enzyme family.</text>
</comment>
<proteinExistence type="inferred from homology"/>
<organism evidence="5 6">
    <name type="scientific">Clostridium pasteurianum BC1</name>
    <dbReference type="NCBI Taxonomy" id="86416"/>
    <lineage>
        <taxon>Bacteria</taxon>
        <taxon>Bacillati</taxon>
        <taxon>Bacillota</taxon>
        <taxon>Clostridia</taxon>
        <taxon>Eubacteriales</taxon>
        <taxon>Clostridiaceae</taxon>
        <taxon>Clostridium</taxon>
    </lineage>
</organism>
<dbReference type="STRING" id="86416.Clopa_2103"/>
<dbReference type="Gene3D" id="3.40.50.12780">
    <property type="entry name" value="N-terminal domain of ligase-like"/>
    <property type="match status" value="1"/>
</dbReference>
<feature type="domain" description="AMP-dependent synthetase/ligase" evidence="3">
    <location>
        <begin position="133"/>
        <end position="304"/>
    </location>
</feature>
<accession>R4KBH7</accession>
<dbReference type="Proteomes" id="UP000013523">
    <property type="component" value="Chromosome"/>
</dbReference>
<dbReference type="PANTHER" id="PTHR43201:SF5">
    <property type="entry name" value="MEDIUM-CHAIN ACYL-COA LIGASE ACSF2, MITOCHONDRIAL"/>
    <property type="match status" value="1"/>
</dbReference>
<feature type="domain" description="AMP-dependent synthetase/ligase" evidence="3">
    <location>
        <begin position="9"/>
        <end position="102"/>
    </location>
</feature>
<dbReference type="PATRIC" id="fig|86416.3.peg.2076"/>
<dbReference type="EMBL" id="CP003261">
    <property type="protein sequence ID" value="AGK96985.1"/>
    <property type="molecule type" value="Genomic_DNA"/>
</dbReference>
<keyword evidence="6" id="KW-1185">Reference proteome</keyword>
<dbReference type="HOGENOM" id="CLU_000022_59_0_9"/>
<dbReference type="Gene3D" id="3.30.300.30">
    <property type="match status" value="1"/>
</dbReference>
<dbReference type="Pfam" id="PF13193">
    <property type="entry name" value="AMP-binding_C"/>
    <property type="match status" value="1"/>
</dbReference>